<comment type="caution">
    <text evidence="3">The sequence shown here is derived from an EMBL/GenBank/DDBJ whole genome shotgun (WGS) entry which is preliminary data.</text>
</comment>
<sequence length="61" mass="6722">MKRFTEMFQRMLIAEPITMKILLHDDVDSGLATLGLTGFCKPLLSQTPAISTTDNDGLQPV</sequence>
<keyword evidence="6" id="KW-1185">Reference proteome</keyword>
<dbReference type="Proteomes" id="UP001609176">
    <property type="component" value="Unassembled WGS sequence"/>
</dbReference>
<dbReference type="Proteomes" id="UP001609219">
    <property type="component" value="Unassembled WGS sequence"/>
</dbReference>
<organism evidence="3 5">
    <name type="scientific">Antrihabitans spumae</name>
    <dbReference type="NCBI Taxonomy" id="3373370"/>
    <lineage>
        <taxon>Bacteria</taxon>
        <taxon>Bacillati</taxon>
        <taxon>Actinomycetota</taxon>
        <taxon>Actinomycetes</taxon>
        <taxon>Mycobacteriales</taxon>
        <taxon>Nocardiaceae</taxon>
        <taxon>Antrihabitans</taxon>
    </lineage>
</organism>
<evidence type="ECO:0000313" key="6">
    <source>
        <dbReference type="Proteomes" id="UP001609219"/>
    </source>
</evidence>
<dbReference type="Proteomes" id="UP001609175">
    <property type="component" value="Unassembled WGS sequence"/>
</dbReference>
<dbReference type="EMBL" id="JBIMSP010000079">
    <property type="protein sequence ID" value="MFH5245491.1"/>
    <property type="molecule type" value="Genomic_DNA"/>
</dbReference>
<name>A0ABW7KTY7_9NOCA</name>
<reference evidence="4 5" key="1">
    <citation type="submission" date="2024-10" db="EMBL/GenBank/DDBJ databases">
        <authorList>
            <person name="Riesco R."/>
        </authorList>
    </citation>
    <scope>NUCLEOTIDE SEQUENCE [LARGE SCALE GENOMIC DNA]</scope>
    <source>
        <strain evidence="3 5">NCIMB 15448</strain>
        <strain evidence="1 4">NCIMB 15449</strain>
        <strain evidence="2 6">NCIMB 15450</strain>
    </source>
</reference>
<evidence type="ECO:0000313" key="2">
    <source>
        <dbReference type="EMBL" id="MFH5232440.1"/>
    </source>
</evidence>
<dbReference type="EMBL" id="JBIMSO010000019">
    <property type="protein sequence ID" value="MFH5207467.1"/>
    <property type="molecule type" value="Genomic_DNA"/>
</dbReference>
<accession>A0ABW7KTY7</accession>
<proteinExistence type="predicted"/>
<protein>
    <submittedName>
        <fullName evidence="3">Uncharacterized protein</fullName>
    </submittedName>
</protein>
<gene>
    <name evidence="3" type="ORF">ACHIPV_26980</name>
    <name evidence="1" type="ORF">ACHIPZ_04435</name>
    <name evidence="2" type="ORF">ACHIRB_28305</name>
</gene>
<evidence type="ECO:0000313" key="4">
    <source>
        <dbReference type="Proteomes" id="UP001609175"/>
    </source>
</evidence>
<dbReference type="RefSeq" id="WP_395112868.1">
    <property type="nucleotide sequence ID" value="NZ_JBIMSN010000146.1"/>
</dbReference>
<evidence type="ECO:0000313" key="5">
    <source>
        <dbReference type="Proteomes" id="UP001609176"/>
    </source>
</evidence>
<evidence type="ECO:0000313" key="3">
    <source>
        <dbReference type="EMBL" id="MFH5245491.1"/>
    </source>
</evidence>
<evidence type="ECO:0000313" key="1">
    <source>
        <dbReference type="EMBL" id="MFH5207467.1"/>
    </source>
</evidence>
<dbReference type="EMBL" id="JBIMSN010000146">
    <property type="protein sequence ID" value="MFH5232440.1"/>
    <property type="molecule type" value="Genomic_DNA"/>
</dbReference>